<reference evidence="1" key="1">
    <citation type="submission" date="2023-04" db="EMBL/GenBank/DDBJ databases">
        <title>Draft Genome sequencing of Naganishia species isolated from polar environments using Oxford Nanopore Technology.</title>
        <authorList>
            <person name="Leo P."/>
            <person name="Venkateswaran K."/>
        </authorList>
    </citation>
    <scope>NUCLEOTIDE SEQUENCE</scope>
    <source>
        <strain evidence="1">MNA-CCFEE 5425</strain>
    </source>
</reference>
<organism evidence="1 2">
    <name type="scientific">Naganishia vaughanmartiniae</name>
    <dbReference type="NCBI Taxonomy" id="1424756"/>
    <lineage>
        <taxon>Eukaryota</taxon>
        <taxon>Fungi</taxon>
        <taxon>Dikarya</taxon>
        <taxon>Basidiomycota</taxon>
        <taxon>Agaricomycotina</taxon>
        <taxon>Tremellomycetes</taxon>
        <taxon>Filobasidiales</taxon>
        <taxon>Filobasidiaceae</taxon>
        <taxon>Naganishia</taxon>
    </lineage>
</organism>
<protein>
    <submittedName>
        <fullName evidence="1">Uncharacterized protein</fullName>
    </submittedName>
</protein>
<accession>A0ACC2XH25</accession>
<comment type="caution">
    <text evidence="1">The sequence shown here is derived from an EMBL/GenBank/DDBJ whole genome shotgun (WGS) entry which is preliminary data.</text>
</comment>
<evidence type="ECO:0000313" key="1">
    <source>
        <dbReference type="EMBL" id="KAJ9123247.1"/>
    </source>
</evidence>
<dbReference type="Proteomes" id="UP001243375">
    <property type="component" value="Unassembled WGS sequence"/>
</dbReference>
<evidence type="ECO:0000313" key="2">
    <source>
        <dbReference type="Proteomes" id="UP001243375"/>
    </source>
</evidence>
<dbReference type="EMBL" id="JASBWU010000003">
    <property type="protein sequence ID" value="KAJ9123247.1"/>
    <property type="molecule type" value="Genomic_DNA"/>
</dbReference>
<name>A0ACC2XH25_9TREE</name>
<proteinExistence type="predicted"/>
<gene>
    <name evidence="1" type="ORF">QFC22_001443</name>
</gene>
<keyword evidence="2" id="KW-1185">Reference proteome</keyword>
<sequence length="245" mass="27173">MDQTAYCTRFAEILQAHKTAHASAEQAIDEQHGLATQWREATLSEFNREGNADLQQAYWLQAQTWHILAVLSEQRLGSHETEITPEELVKQNPHVLPAKLVDCIIDNDTQLREWIESPCPSIWIPIFVEKGFAAQGAGCGQMLRKGRMLFQRYILHSGEEISLKQKSCARKAEKPGGLQAYAAADIGAIPVLKRVTLSKGEPVGSPDASDVQLQGNLHRALWKKACLANANNVRTTVTQSHPFGI</sequence>